<dbReference type="RefSeq" id="WP_167981100.1">
    <property type="nucleotide sequence ID" value="NZ_JAATEJ010000001.1"/>
</dbReference>
<protein>
    <submittedName>
        <fullName evidence="1">Uncharacterized protein</fullName>
    </submittedName>
</protein>
<evidence type="ECO:0000313" key="1">
    <source>
        <dbReference type="EMBL" id="NJP42265.1"/>
    </source>
</evidence>
<evidence type="ECO:0000313" key="2">
    <source>
        <dbReference type="Proteomes" id="UP000734511"/>
    </source>
</evidence>
<reference evidence="1 2" key="1">
    <citation type="submission" date="2020-03" db="EMBL/GenBank/DDBJ databases">
        <title>WGS of actinomycetes isolated from Thailand.</title>
        <authorList>
            <person name="Thawai C."/>
        </authorList>
    </citation>
    <scope>NUCLEOTIDE SEQUENCE [LARGE SCALE GENOMIC DNA]</scope>
    <source>
        <strain evidence="1 2">PRB2-1</strain>
    </source>
</reference>
<dbReference type="Proteomes" id="UP000734511">
    <property type="component" value="Unassembled WGS sequence"/>
</dbReference>
<name>A0ABX0ZEZ3_9ACTN</name>
<comment type="caution">
    <text evidence="1">The sequence shown here is derived from an EMBL/GenBank/DDBJ whole genome shotgun (WGS) entry which is preliminary data.</text>
</comment>
<dbReference type="EMBL" id="JAATEJ010000001">
    <property type="protein sequence ID" value="NJP42265.1"/>
    <property type="molecule type" value="Genomic_DNA"/>
</dbReference>
<proteinExistence type="predicted"/>
<sequence length="1094" mass="113329">MTVVFPDDPLQHRTQFAFGADLTADPGTWVWTDATPALLEQQISITRGRQAESGAVTPGSISVVLDNPGGDFTPDLATGAHYPYVVEGVPMRESLRGTTTFIELPGAGARISTPTSADLQFTGDFDLRIDLTLTQWRLPGHNIGLMNKAGSGTDQSWEMCADADGRLHLAWREATDSWLDLPSTQPLVVPPSGRLAVRAAVDVDDGAGGLIAYFWTAPTLAGPWTALGDPVPVSGASALWPSTAAVEAGALTHPMLPDTVAPVGRLHGLEVRQGIGGTVRASVDAAAVDEDAAAFVQGGRTWTVTAPAGATRWVPRITAAVTEWAPSWPAGDLSDPETGDPGEAEVAVSASGILQRLGQGQPALASTLRRRIPTDRHIVAYIPFEDGPSATQAASGLPSGQAARLTGATWAADDSLAGSSPLPTLGPSSALNVPVPAPPAGSTGWRVEFVFRLDSAPAAEVPFINVRLNGGTYREVQVTTALSAFGYGLLDSTGTLVNKSAFGAPNSTGTWCRFSVSAQQNGTSTTVSFRAVVIGQPAGSATVTYTGTPGTVAGVYANYAAGTENMRIGHLGVFSVADTNIYNSADTGFAGEPAAERMIRLCAEENLPLLICGDTAATAPMGPQTPQTLLDLLQECADTDGGALTEQRDRLALKYRTLTSFYNQAPMLTLNAGAGEIANPFAPVRNDSELRNRITAQRMGGSSATVEDAASIARSGAREDQLDVNPQTDAQLPDLAGWELHLKTVQGLRYPQLTIDLELAPQLIGAWLAADSGDLIAVTDLPPQHPSDTVQTLIQGYTETYSGTSWTATTTCTPGAPYTVGVIGDDVLGRADTDGARLAAPVGPDDTTLSVAVTDGPLWTTDPAEYPVVLRLGGEDVTATGCTGASSPQNVTVVRGVNGVTRGWDAGTDIRLATPLVLALEGARTMAYPTIHAGQRVTAGLLASMLPLSVVKTVDESRASTTAMATDGALKLTVEAGATYLMEGYVSYSQNLAASSTSGIKLGWTAPAGSTLVWSSDGTDGPTSLTGQDVTSNGLAGTRNLPSNLGTAMRAAPTGQLTVGGTGGTFGLQWAQIASNATATLVRAGSWLRLIRVA</sequence>
<accession>A0ABX0ZEZ3</accession>
<keyword evidence="2" id="KW-1185">Reference proteome</keyword>
<organism evidence="1 2">
    <name type="scientific">Actinacidiphila epipremni</name>
    <dbReference type="NCBI Taxonomy" id="2053013"/>
    <lineage>
        <taxon>Bacteria</taxon>
        <taxon>Bacillati</taxon>
        <taxon>Actinomycetota</taxon>
        <taxon>Actinomycetes</taxon>
        <taxon>Kitasatosporales</taxon>
        <taxon>Streptomycetaceae</taxon>
        <taxon>Actinacidiphila</taxon>
    </lineage>
</organism>
<gene>
    <name evidence="1" type="ORF">HCN08_02370</name>
</gene>